<dbReference type="EMBL" id="MN740057">
    <property type="protein sequence ID" value="QHT86042.1"/>
    <property type="molecule type" value="Genomic_DNA"/>
</dbReference>
<dbReference type="AlphaFoldDB" id="A0A6C0HZU6"/>
<protein>
    <recommendedName>
        <fullName evidence="1">NAD-dependent epimerase/dehydratase domain-containing protein</fullName>
    </recommendedName>
</protein>
<accession>A0A6C0HZU6</accession>
<dbReference type="Gene3D" id="3.40.50.720">
    <property type="entry name" value="NAD(P)-binding Rossmann-like Domain"/>
    <property type="match status" value="1"/>
</dbReference>
<sequence length="271" mass="32047">MRILITGGGGNLATIIKNSLHDKYDILNPSHKELDLLNIHQISTFFKNHSFDIIIHTAILGGRRTKEDENTIFYKNILMFENLLKFSDHFKLIINLDSAAIYDRNSDIFNRKECELLTIPTDYYGFSKYIIYNRSLLFSNIINFRIFNIFHKEEEENRFIKSCFLAKSNNTDITIFEDKYFDFFYETDFVRVIEYYINHIDNINDLPKTLNLCYNEKYKLSDIAKKIGIDDLHIKIISENTKKNYSGNSDMLYSLPFVFDGFEKSLEKYVN</sequence>
<feature type="domain" description="NAD-dependent epimerase/dehydratase" evidence="1">
    <location>
        <begin position="3"/>
        <end position="205"/>
    </location>
</feature>
<name>A0A6C0HZU6_9ZZZZ</name>
<reference evidence="2" key="1">
    <citation type="journal article" date="2020" name="Nature">
        <title>Giant virus diversity and host interactions through global metagenomics.</title>
        <authorList>
            <person name="Schulz F."/>
            <person name="Roux S."/>
            <person name="Paez-Espino D."/>
            <person name="Jungbluth S."/>
            <person name="Walsh D.A."/>
            <person name="Denef V.J."/>
            <person name="McMahon K.D."/>
            <person name="Konstantinidis K.T."/>
            <person name="Eloe-Fadrosh E.A."/>
            <person name="Kyrpides N.C."/>
            <person name="Woyke T."/>
        </authorList>
    </citation>
    <scope>NUCLEOTIDE SEQUENCE</scope>
    <source>
        <strain evidence="2">GVMAG-M-3300023184-184</strain>
    </source>
</reference>
<dbReference type="SUPFAM" id="SSF51735">
    <property type="entry name" value="NAD(P)-binding Rossmann-fold domains"/>
    <property type="match status" value="1"/>
</dbReference>
<evidence type="ECO:0000259" key="1">
    <source>
        <dbReference type="Pfam" id="PF01370"/>
    </source>
</evidence>
<proteinExistence type="predicted"/>
<evidence type="ECO:0000313" key="2">
    <source>
        <dbReference type="EMBL" id="QHT86042.1"/>
    </source>
</evidence>
<dbReference type="InterPro" id="IPR036291">
    <property type="entry name" value="NAD(P)-bd_dom_sf"/>
</dbReference>
<dbReference type="InterPro" id="IPR001509">
    <property type="entry name" value="Epimerase_deHydtase"/>
</dbReference>
<organism evidence="2">
    <name type="scientific">viral metagenome</name>
    <dbReference type="NCBI Taxonomy" id="1070528"/>
    <lineage>
        <taxon>unclassified sequences</taxon>
        <taxon>metagenomes</taxon>
        <taxon>organismal metagenomes</taxon>
    </lineage>
</organism>
<dbReference type="Pfam" id="PF01370">
    <property type="entry name" value="Epimerase"/>
    <property type="match status" value="1"/>
</dbReference>